<evidence type="ECO:0000256" key="9">
    <source>
        <dbReference type="ARBA" id="ARBA00023328"/>
    </source>
</evidence>
<dbReference type="Pfam" id="PF03980">
    <property type="entry name" value="Nnf1"/>
    <property type="match status" value="1"/>
</dbReference>
<keyword evidence="9" id="KW-0137">Centromere</keyword>
<keyword evidence="8" id="KW-0131">Cell cycle</keyword>
<evidence type="ECO:0008006" key="13">
    <source>
        <dbReference type="Google" id="ProtNLM"/>
    </source>
</evidence>
<accession>A0ABR3TV72</accession>
<evidence type="ECO:0000313" key="11">
    <source>
        <dbReference type="EMBL" id="KAL1645412.1"/>
    </source>
</evidence>
<protein>
    <recommendedName>
        <fullName evidence="13">Mind kinetochore complex component nnf1</fullName>
    </recommendedName>
</protein>
<evidence type="ECO:0000313" key="12">
    <source>
        <dbReference type="Proteomes" id="UP001521184"/>
    </source>
</evidence>
<keyword evidence="5" id="KW-0498">Mitosis</keyword>
<dbReference type="PANTHER" id="PTHR15459">
    <property type="entry name" value="POLYAMINE-MODULATED FACTOR 1"/>
    <property type="match status" value="1"/>
</dbReference>
<evidence type="ECO:0000256" key="2">
    <source>
        <dbReference type="ARBA" id="ARBA00004629"/>
    </source>
</evidence>
<dbReference type="InterPro" id="IPR007128">
    <property type="entry name" value="PMF1/Nnf1"/>
</dbReference>
<evidence type="ECO:0000256" key="6">
    <source>
        <dbReference type="ARBA" id="ARBA00022838"/>
    </source>
</evidence>
<evidence type="ECO:0000256" key="10">
    <source>
        <dbReference type="SAM" id="MobiDB-lite"/>
    </source>
</evidence>
<organism evidence="11 12">
    <name type="scientific">Diplodia intermedia</name>
    <dbReference type="NCBI Taxonomy" id="856260"/>
    <lineage>
        <taxon>Eukaryota</taxon>
        <taxon>Fungi</taxon>
        <taxon>Dikarya</taxon>
        <taxon>Ascomycota</taxon>
        <taxon>Pezizomycotina</taxon>
        <taxon>Dothideomycetes</taxon>
        <taxon>Dothideomycetes incertae sedis</taxon>
        <taxon>Botryosphaeriales</taxon>
        <taxon>Botryosphaeriaceae</taxon>
        <taxon>Diplodia</taxon>
    </lineage>
</organism>
<evidence type="ECO:0000256" key="8">
    <source>
        <dbReference type="ARBA" id="ARBA00023306"/>
    </source>
</evidence>
<keyword evidence="4" id="KW-0132">Cell division</keyword>
<evidence type="ECO:0000256" key="4">
    <source>
        <dbReference type="ARBA" id="ARBA00022618"/>
    </source>
</evidence>
<keyword evidence="7" id="KW-0539">Nucleus</keyword>
<sequence length="229" mass="24548">MPAAVDNSPNRTANEHEHSPSPAPAPPVADSPGPRATALQNIFAQALDATIKRCSYANFAACFPTPAQYVPENLDAFWRDFTGRVGDAARNNFDQILVSRNAVQSLNSLDALVQDAKKCKDRAEAEANGAPIEPPTPPHTLPAQTLALAHLQPFLSSQAETLGSQLSTTQKANTQLLSEIQAQRAELAALMSGLEHVVKDLEGSVGMLSQEEVQSLTQEVLDIDNDLMD</sequence>
<evidence type="ECO:0000256" key="1">
    <source>
        <dbReference type="ARBA" id="ARBA00004123"/>
    </source>
</evidence>
<evidence type="ECO:0000256" key="3">
    <source>
        <dbReference type="ARBA" id="ARBA00022454"/>
    </source>
</evidence>
<comment type="subcellular location">
    <subcellularLocation>
        <location evidence="2">Chromosome</location>
        <location evidence="2">Centromere</location>
        <location evidence="2">Kinetochore</location>
    </subcellularLocation>
    <subcellularLocation>
        <location evidence="1">Nucleus</location>
    </subcellularLocation>
</comment>
<evidence type="ECO:0000256" key="5">
    <source>
        <dbReference type="ARBA" id="ARBA00022776"/>
    </source>
</evidence>
<evidence type="ECO:0000256" key="7">
    <source>
        <dbReference type="ARBA" id="ARBA00023242"/>
    </source>
</evidence>
<gene>
    <name evidence="11" type="ORF">SLS58_003719</name>
</gene>
<name>A0ABR3TV72_9PEZI</name>
<proteinExistence type="predicted"/>
<keyword evidence="3" id="KW-0158">Chromosome</keyword>
<dbReference type="PANTHER" id="PTHR15459:SF3">
    <property type="entry name" value="POLYAMINE-MODULATED FACTOR 1"/>
    <property type="match status" value="1"/>
</dbReference>
<keyword evidence="12" id="KW-1185">Reference proteome</keyword>
<feature type="region of interest" description="Disordered" evidence="10">
    <location>
        <begin position="1"/>
        <end position="34"/>
    </location>
</feature>
<reference evidence="11 12" key="1">
    <citation type="journal article" date="2023" name="Plant Dis.">
        <title>First Report of Diplodia intermedia Causing Canker and Dieback Diseases on Apple Trees in Canada.</title>
        <authorList>
            <person name="Ellouze W."/>
            <person name="Ilyukhin E."/>
            <person name="Sulman M."/>
            <person name="Ali S."/>
        </authorList>
    </citation>
    <scope>NUCLEOTIDE SEQUENCE [LARGE SCALE GENOMIC DNA]</scope>
    <source>
        <strain evidence="11 12">M45-28</strain>
    </source>
</reference>
<dbReference type="Proteomes" id="UP001521184">
    <property type="component" value="Unassembled WGS sequence"/>
</dbReference>
<comment type="caution">
    <text evidence="11">The sequence shown here is derived from an EMBL/GenBank/DDBJ whole genome shotgun (WGS) entry which is preliminary data.</text>
</comment>
<dbReference type="EMBL" id="JAKEKT020000019">
    <property type="protein sequence ID" value="KAL1645412.1"/>
    <property type="molecule type" value="Genomic_DNA"/>
</dbReference>
<keyword evidence="6" id="KW-0995">Kinetochore</keyword>